<feature type="compositionally biased region" description="Basic and acidic residues" evidence="2">
    <location>
        <begin position="210"/>
        <end position="220"/>
    </location>
</feature>
<evidence type="ECO:0000313" key="5">
    <source>
        <dbReference type="EMBL" id="MEZ2739518.1"/>
    </source>
</evidence>
<feature type="signal peptide" evidence="4">
    <location>
        <begin position="1"/>
        <end position="21"/>
    </location>
</feature>
<feature type="compositionally biased region" description="Basic and acidic residues" evidence="2">
    <location>
        <begin position="714"/>
        <end position="724"/>
    </location>
</feature>
<keyword evidence="3" id="KW-1133">Transmembrane helix</keyword>
<feature type="compositionally biased region" description="Low complexity" evidence="2">
    <location>
        <begin position="159"/>
        <end position="206"/>
    </location>
</feature>
<evidence type="ECO:0008006" key="7">
    <source>
        <dbReference type="Google" id="ProtNLM"/>
    </source>
</evidence>
<evidence type="ECO:0000256" key="1">
    <source>
        <dbReference type="SAM" id="Coils"/>
    </source>
</evidence>
<feature type="region of interest" description="Disordered" evidence="2">
    <location>
        <begin position="704"/>
        <end position="724"/>
    </location>
</feature>
<evidence type="ECO:0000256" key="4">
    <source>
        <dbReference type="SAM" id="SignalP"/>
    </source>
</evidence>
<dbReference type="EMBL" id="JBGJLR010000007">
    <property type="protein sequence ID" value="MEZ2739518.1"/>
    <property type="molecule type" value="Genomic_DNA"/>
</dbReference>
<feature type="chain" id="PRO_5045219027" description="Tfp pilus assembly protein FimV" evidence="4">
    <location>
        <begin position="22"/>
        <end position="724"/>
    </location>
</feature>
<feature type="region of interest" description="Disordered" evidence="2">
    <location>
        <begin position="145"/>
        <end position="245"/>
    </location>
</feature>
<keyword evidence="3" id="KW-0472">Membrane</keyword>
<feature type="transmembrane region" description="Helical" evidence="3">
    <location>
        <begin position="299"/>
        <end position="319"/>
    </location>
</feature>
<dbReference type="RefSeq" id="WP_370892172.1">
    <property type="nucleotide sequence ID" value="NZ_JBGJLR010000007.1"/>
</dbReference>
<keyword evidence="6" id="KW-1185">Reference proteome</keyword>
<feature type="compositionally biased region" description="Polar residues" evidence="2">
    <location>
        <begin position="232"/>
        <end position="245"/>
    </location>
</feature>
<dbReference type="Proteomes" id="UP001567350">
    <property type="component" value="Unassembled WGS sequence"/>
</dbReference>
<evidence type="ECO:0000313" key="6">
    <source>
        <dbReference type="Proteomes" id="UP001567350"/>
    </source>
</evidence>
<evidence type="ECO:0000256" key="3">
    <source>
        <dbReference type="SAM" id="Phobius"/>
    </source>
</evidence>
<feature type="compositionally biased region" description="Polar residues" evidence="2">
    <location>
        <begin position="388"/>
        <end position="399"/>
    </location>
</feature>
<feature type="region of interest" description="Disordered" evidence="2">
    <location>
        <begin position="367"/>
        <end position="402"/>
    </location>
</feature>
<name>A0ABV4ICE4_9BURK</name>
<accession>A0ABV4ICE4</accession>
<keyword evidence="3" id="KW-0812">Transmembrane</keyword>
<organism evidence="5 6">
    <name type="scientific">Comamonas jiangduensis</name>
    <dbReference type="NCBI Taxonomy" id="1194168"/>
    <lineage>
        <taxon>Bacteria</taxon>
        <taxon>Pseudomonadati</taxon>
        <taxon>Pseudomonadota</taxon>
        <taxon>Betaproteobacteria</taxon>
        <taxon>Burkholderiales</taxon>
        <taxon>Comamonadaceae</taxon>
        <taxon>Comamonas</taxon>
    </lineage>
</organism>
<feature type="coiled-coil region" evidence="1">
    <location>
        <begin position="254"/>
        <end position="295"/>
    </location>
</feature>
<keyword evidence="1" id="KW-0175">Coiled coil</keyword>
<protein>
    <recommendedName>
        <fullName evidence="7">Tfp pilus assembly protein FimV</fullName>
    </recommendedName>
</protein>
<gene>
    <name evidence="5" type="ORF">ACBP88_08625</name>
</gene>
<reference evidence="5 6" key="1">
    <citation type="submission" date="2024-08" db="EMBL/GenBank/DDBJ databases">
        <authorList>
            <person name="Feng Z."/>
            <person name="Ronholm J."/>
        </authorList>
    </citation>
    <scope>NUCLEOTIDE SEQUENCE [LARGE SCALE GENOMIC DNA]</scope>
    <source>
        <strain evidence="5 6">4-AB0-8</strain>
    </source>
</reference>
<keyword evidence="4" id="KW-0732">Signal</keyword>
<comment type="caution">
    <text evidence="5">The sequence shown here is derived from an EMBL/GenBank/DDBJ whole genome shotgun (WGS) entry which is preliminary data.</text>
</comment>
<proteinExistence type="predicted"/>
<sequence>MKLRDLLILASGVAAASQVSALSLGNTQGNVQLGSPIDLVFQVMPDAGQTADSSCITADVWMGDAAIPRAQISLTPQGNAIRLRTSTPVYEPLITVKLHAGCAGAIARSYTFFADPPHTLTASTTPIDLSKIQVSPVPAATAAAVARAAPEKKPRAPKRVVTPAANKPKVVAAASAATAPKSAPPAERTAAPADTSAAAPLPVAAATGTSEDKPRLRVEPIEGLDAPGSAVPATSATTESLPSSSIDAQTQLVLDANAARLEAMEKQLQTLQSQLTNNRSEITSLQTQLVQAQNQDLPLWVHIMLGMLALALATIAWLLQRIKQERMNAQRSWADTVLAVDDSAQATSIDTRSSTAVTPQAAAAAVTPSAAEQPAPFEAATASVASKPASQSWSSTEAPSPTVMPEELYAEFEQLAGHKPSPEASPSIAEVLTAQALFDVQEQAEFYASIGENDQAIEILQTHIAEHQASSPLAYIELLQLLYRLSRTETFEQVREQFQAHFNVKVPDFLGFSRKGHDLWSGHPEVLSKIEALWPTDEVQTLLRDLIVRKPAADHRESDMRFDLSAFDDLLMLYNVAQTTPASSRGQLPGRVRTAPTEVPLPEVVFDNVPAPTSYPARTAATAAADNTPLPLSAANLDMLSAAPAQAPLAPPNPHNDSPFQSTAHFAPDEILMDGLTLNWEATAPTPPPREQTDTASAEVKFQSLEDDLNPFIMDERDLPPAKK</sequence>
<evidence type="ECO:0000256" key="2">
    <source>
        <dbReference type="SAM" id="MobiDB-lite"/>
    </source>
</evidence>